<dbReference type="EMBL" id="RHQL01000023">
    <property type="protein sequence ID" value="RRV04341.1"/>
    <property type="molecule type" value="Genomic_DNA"/>
</dbReference>
<name>A0A427DLZ4_9GAMM</name>
<organism evidence="1 2">
    <name type="scientific">Stutzerimonas xanthomarina</name>
    <dbReference type="NCBI Taxonomy" id="271420"/>
    <lineage>
        <taxon>Bacteria</taxon>
        <taxon>Pseudomonadati</taxon>
        <taxon>Pseudomonadota</taxon>
        <taxon>Gammaproteobacteria</taxon>
        <taxon>Pseudomonadales</taxon>
        <taxon>Pseudomonadaceae</taxon>
        <taxon>Stutzerimonas</taxon>
    </lineage>
</organism>
<comment type="caution">
    <text evidence="1">The sequence shown here is derived from an EMBL/GenBank/DDBJ whole genome shotgun (WGS) entry which is preliminary data.</text>
</comment>
<dbReference type="Proteomes" id="UP000276506">
    <property type="component" value="Unassembled WGS sequence"/>
</dbReference>
<dbReference type="AlphaFoldDB" id="A0A427DLZ4"/>
<reference evidence="1 2" key="1">
    <citation type="submission" date="2018-10" db="EMBL/GenBank/DDBJ databases">
        <title>Transmission dynamics of multidrug resistant bacteria on intensive care unit surfaces.</title>
        <authorList>
            <person name="D'Souza A.W."/>
            <person name="Potter R.F."/>
            <person name="Wallace M."/>
            <person name="Shupe A."/>
            <person name="Patel S."/>
            <person name="Sun S."/>
            <person name="Gul D."/>
            <person name="Kwon J.H."/>
            <person name="Andleeb S."/>
            <person name="Burnham C.-A.D."/>
            <person name="Dantas G."/>
        </authorList>
    </citation>
    <scope>NUCLEOTIDE SEQUENCE [LARGE SCALE GENOMIC DNA]</scope>
    <source>
        <strain evidence="1 2">PX_177</strain>
    </source>
</reference>
<gene>
    <name evidence="1" type="ORF">EGJ28_22470</name>
</gene>
<accession>A0A427DLZ4</accession>
<protein>
    <submittedName>
        <fullName evidence="1">Uncharacterized protein</fullName>
    </submittedName>
</protein>
<evidence type="ECO:0000313" key="1">
    <source>
        <dbReference type="EMBL" id="RRV04341.1"/>
    </source>
</evidence>
<sequence length="135" mass="15295">MRLTKAQRERAIQLMHDQLLRQPQDADGIEKSWFAAEEVLDAYIAATEARTADLPPRHQLGEACFYLISSVGLIRDDDNIELIAELLTPEYGLELYGILSRVKRLRDDALVMLAELAEKETKAEPAMHATDLDLF</sequence>
<evidence type="ECO:0000313" key="2">
    <source>
        <dbReference type="Proteomes" id="UP000276506"/>
    </source>
</evidence>
<proteinExistence type="predicted"/>
<dbReference type="RefSeq" id="WP_125882630.1">
    <property type="nucleotide sequence ID" value="NZ_RHQL01000023.1"/>
</dbReference>